<reference evidence="5 6" key="1">
    <citation type="submission" date="2017-12" db="EMBL/GenBank/DDBJ databases">
        <title>Hemimetabolous genomes reveal molecular basis of termite eusociality.</title>
        <authorList>
            <person name="Harrison M.C."/>
            <person name="Jongepier E."/>
            <person name="Robertson H.M."/>
            <person name="Arning N."/>
            <person name="Bitard-Feildel T."/>
            <person name="Chao H."/>
            <person name="Childers C.P."/>
            <person name="Dinh H."/>
            <person name="Doddapaneni H."/>
            <person name="Dugan S."/>
            <person name="Gowin J."/>
            <person name="Greiner C."/>
            <person name="Han Y."/>
            <person name="Hu H."/>
            <person name="Hughes D.S.T."/>
            <person name="Huylmans A.-K."/>
            <person name="Kemena C."/>
            <person name="Kremer L.P.M."/>
            <person name="Lee S.L."/>
            <person name="Lopez-Ezquerra A."/>
            <person name="Mallet L."/>
            <person name="Monroy-Kuhn J.M."/>
            <person name="Moser A."/>
            <person name="Murali S.C."/>
            <person name="Muzny D.M."/>
            <person name="Otani S."/>
            <person name="Piulachs M.-D."/>
            <person name="Poelchau M."/>
            <person name="Qu J."/>
            <person name="Schaub F."/>
            <person name="Wada-Katsumata A."/>
            <person name="Worley K.C."/>
            <person name="Xie Q."/>
            <person name="Ylla G."/>
            <person name="Poulsen M."/>
            <person name="Gibbs R.A."/>
            <person name="Schal C."/>
            <person name="Richards S."/>
            <person name="Belles X."/>
            <person name="Korb J."/>
            <person name="Bornberg-Bauer E."/>
        </authorList>
    </citation>
    <scope>NUCLEOTIDE SEQUENCE [LARGE SCALE GENOMIC DNA]</scope>
    <source>
        <tissue evidence="5">Whole body</tissue>
    </source>
</reference>
<name>A0A2J7QV47_9NEOP</name>
<evidence type="ECO:0000313" key="5">
    <source>
        <dbReference type="EMBL" id="PNF32447.1"/>
    </source>
</evidence>
<evidence type="ECO:0000256" key="3">
    <source>
        <dbReference type="ARBA" id="ARBA00022777"/>
    </source>
</evidence>
<keyword evidence="2" id="KW-0808">Transferase</keyword>
<dbReference type="PANTHER" id="PTHR10196">
    <property type="entry name" value="SUGAR KINASE"/>
    <property type="match status" value="1"/>
</dbReference>
<evidence type="ECO:0000256" key="2">
    <source>
        <dbReference type="ARBA" id="ARBA00022679"/>
    </source>
</evidence>
<keyword evidence="6" id="KW-1185">Reference proteome</keyword>
<dbReference type="PROSITE" id="PS00445">
    <property type="entry name" value="FGGY_KINASES_2"/>
    <property type="match status" value="1"/>
</dbReference>
<comment type="similarity">
    <text evidence="1">Belongs to the FGGY kinase family.</text>
</comment>
<protein>
    <recommendedName>
        <fullName evidence="4">Carbohydrate kinase FGGY C-terminal domain-containing protein</fullName>
    </recommendedName>
</protein>
<dbReference type="GO" id="GO:0006071">
    <property type="term" value="P:glycerol metabolic process"/>
    <property type="evidence" value="ECO:0007669"/>
    <property type="project" value="TreeGrafter"/>
</dbReference>
<dbReference type="InterPro" id="IPR018483">
    <property type="entry name" value="Carb_kinase_FGGY_CS"/>
</dbReference>
<dbReference type="Proteomes" id="UP000235965">
    <property type="component" value="Unassembled WGS sequence"/>
</dbReference>
<dbReference type="EMBL" id="NEVH01010479">
    <property type="protein sequence ID" value="PNF32447.1"/>
    <property type="molecule type" value="Genomic_DNA"/>
</dbReference>
<dbReference type="GO" id="GO:0006641">
    <property type="term" value="P:triglyceride metabolic process"/>
    <property type="evidence" value="ECO:0007669"/>
    <property type="project" value="TreeGrafter"/>
</dbReference>
<dbReference type="GO" id="GO:0004370">
    <property type="term" value="F:glycerol kinase activity"/>
    <property type="evidence" value="ECO:0007669"/>
    <property type="project" value="TreeGrafter"/>
</dbReference>
<gene>
    <name evidence="5" type="ORF">B7P43_G04879</name>
</gene>
<accession>A0A2J7QV47</accession>
<dbReference type="InterPro" id="IPR043129">
    <property type="entry name" value="ATPase_NBD"/>
</dbReference>
<comment type="caution">
    <text evidence="5">The sequence shown here is derived from an EMBL/GenBank/DDBJ whole genome shotgun (WGS) entry which is preliminary data.</text>
</comment>
<organism evidence="5 6">
    <name type="scientific">Cryptotermes secundus</name>
    <dbReference type="NCBI Taxonomy" id="105785"/>
    <lineage>
        <taxon>Eukaryota</taxon>
        <taxon>Metazoa</taxon>
        <taxon>Ecdysozoa</taxon>
        <taxon>Arthropoda</taxon>
        <taxon>Hexapoda</taxon>
        <taxon>Insecta</taxon>
        <taxon>Pterygota</taxon>
        <taxon>Neoptera</taxon>
        <taxon>Polyneoptera</taxon>
        <taxon>Dictyoptera</taxon>
        <taxon>Blattodea</taxon>
        <taxon>Blattoidea</taxon>
        <taxon>Termitoidae</taxon>
        <taxon>Kalotermitidae</taxon>
        <taxon>Cryptotermitinae</taxon>
        <taxon>Cryptotermes</taxon>
    </lineage>
</organism>
<dbReference type="Gene3D" id="3.30.420.40">
    <property type="match status" value="1"/>
</dbReference>
<evidence type="ECO:0000256" key="1">
    <source>
        <dbReference type="ARBA" id="ARBA00009156"/>
    </source>
</evidence>
<dbReference type="SUPFAM" id="SSF53067">
    <property type="entry name" value="Actin-like ATPase domain"/>
    <property type="match status" value="1"/>
</dbReference>
<evidence type="ECO:0000313" key="6">
    <source>
        <dbReference type="Proteomes" id="UP000235965"/>
    </source>
</evidence>
<proteinExistence type="inferred from homology"/>
<keyword evidence="3" id="KW-0418">Kinase</keyword>
<dbReference type="Pfam" id="PF02782">
    <property type="entry name" value="FGGY_C"/>
    <property type="match status" value="1"/>
</dbReference>
<dbReference type="AlphaFoldDB" id="A0A2J7QV47"/>
<feature type="domain" description="Carbohydrate kinase FGGY C-terminal" evidence="4">
    <location>
        <begin position="5"/>
        <end position="159"/>
    </location>
</feature>
<sequence length="215" mass="23315">MGKKAAPVYALEGSVAVAGAALSWLRDNINLLQNVSDVESLSTQAGSAGDVYFVPAFSGLYAPYWQQDARGVICGITDETTKCHIIRAALEAVCFQIRDVLEAMSKDCGLQLTRLQVDGGMTANNLLMQTQADLVGISVMRPLMAETTALGAAMAAGSAEGIEVWDLNNIQPVPCDIFNPLITEDERDARYSKWKMAVERSFGWETSQVKCDDDR</sequence>
<dbReference type="InterPro" id="IPR018485">
    <property type="entry name" value="FGGY_C"/>
</dbReference>
<evidence type="ECO:0000259" key="4">
    <source>
        <dbReference type="Pfam" id="PF02782"/>
    </source>
</evidence>
<dbReference type="PANTHER" id="PTHR10196:SF82">
    <property type="entry name" value="GLYCEROL KINASE"/>
    <property type="match status" value="1"/>
</dbReference>
<dbReference type="GO" id="GO:0005739">
    <property type="term" value="C:mitochondrion"/>
    <property type="evidence" value="ECO:0007669"/>
    <property type="project" value="TreeGrafter"/>
</dbReference>
<dbReference type="GO" id="GO:0046167">
    <property type="term" value="P:glycerol-3-phosphate biosynthetic process"/>
    <property type="evidence" value="ECO:0007669"/>
    <property type="project" value="TreeGrafter"/>
</dbReference>
<dbReference type="OrthoDB" id="5422795at2759"/>